<evidence type="ECO:0000313" key="2">
    <source>
        <dbReference type="Proteomes" id="UP001246858"/>
    </source>
</evidence>
<organism evidence="1 2">
    <name type="scientific">Pedobacter africanus</name>
    <dbReference type="NCBI Taxonomy" id="151894"/>
    <lineage>
        <taxon>Bacteria</taxon>
        <taxon>Pseudomonadati</taxon>
        <taxon>Bacteroidota</taxon>
        <taxon>Sphingobacteriia</taxon>
        <taxon>Sphingobacteriales</taxon>
        <taxon>Sphingobacteriaceae</taxon>
        <taxon>Pedobacter</taxon>
    </lineage>
</organism>
<evidence type="ECO:0000313" key="1">
    <source>
        <dbReference type="EMBL" id="MDR6786272.1"/>
    </source>
</evidence>
<name>A0ACC6L4E7_9SPHI</name>
<accession>A0ACC6L4E7</accession>
<gene>
    <name evidence="1" type="ORF">J2X78_004865</name>
</gene>
<proteinExistence type="predicted"/>
<comment type="caution">
    <text evidence="1">The sequence shown here is derived from an EMBL/GenBank/DDBJ whole genome shotgun (WGS) entry which is preliminary data.</text>
</comment>
<keyword evidence="2" id="KW-1185">Reference proteome</keyword>
<protein>
    <submittedName>
        <fullName evidence="1">Outer membrane protein OmpA-like peptidoglycan-associated protein</fullName>
    </submittedName>
</protein>
<dbReference type="EMBL" id="JAVDTF010000006">
    <property type="protein sequence ID" value="MDR6786272.1"/>
    <property type="molecule type" value="Genomic_DNA"/>
</dbReference>
<dbReference type="Proteomes" id="UP001246858">
    <property type="component" value="Unassembled WGS sequence"/>
</dbReference>
<reference evidence="1" key="1">
    <citation type="submission" date="2023-07" db="EMBL/GenBank/DDBJ databases">
        <title>Sorghum-associated microbial communities from plants grown in Nebraska, USA.</title>
        <authorList>
            <person name="Schachtman D."/>
        </authorList>
    </citation>
    <scope>NUCLEOTIDE SEQUENCE</scope>
    <source>
        <strain evidence="1">2697</strain>
    </source>
</reference>
<sequence length="416" mass="45664">MKRLIFISALLLAGNNLMAQGFLNRLKQKAEDMASKTVDKALAGKGKKNTEAGAAANSNPATTENGTVASNPALSSTTAYDFVPGTRVLLADNFSQDAAGQFPLKWYTRSKGEIVTLNTAKGNWLRLYPGTFVSPVVNIGENATIEFDLIMNWPLAGGYMVPAINFAFYDRGNKGEILSYDYRLKNCLKFGIAPYRSEAAVQLTSYENAAKKLESDKYRVANFDRKVGNVTHVAISIQKERVRIWLDKEKVFDLPQAAPLNGNLNQLKIDMSTSNYTNEQLGYYVSNFRFAEGSSDKRSKLLTTGRLETSGILFATNSAEVKSDNEGTIKEVAAAMAENPDLRIRIIGHTDAVGKQEANQILSAKRAESVRSALVRTYKINADRIETEGKGSGSPVADDNSEAGKTRNRRVEFIKI</sequence>